<keyword evidence="3" id="KW-1185">Reference proteome</keyword>
<dbReference type="OMA" id="MRSYGNK"/>
<dbReference type="Proteomes" id="UP000001070">
    <property type="component" value="Unassembled WGS sequence"/>
</dbReference>
<gene>
    <name evidence="2" type="primary">Dgri\GH14987</name>
    <name evidence="2" type="ORF">Dgri_GH14987</name>
</gene>
<feature type="compositionally biased region" description="Polar residues" evidence="1">
    <location>
        <begin position="119"/>
        <end position="130"/>
    </location>
</feature>
<dbReference type="EMBL" id="CH916366">
    <property type="protein sequence ID" value="EDV96854.1"/>
    <property type="molecule type" value="Genomic_DNA"/>
</dbReference>
<name>B4J0Z9_DROGR</name>
<dbReference type="InParanoid" id="B4J0Z9"/>
<protein>
    <submittedName>
        <fullName evidence="2">GH14987</fullName>
    </submittedName>
</protein>
<dbReference type="HOGENOM" id="CLU_068749_0_0_1"/>
<evidence type="ECO:0000313" key="2">
    <source>
        <dbReference type="EMBL" id="EDV96854.1"/>
    </source>
</evidence>
<dbReference type="eggNOG" id="ENOG502T929">
    <property type="taxonomic scope" value="Eukaryota"/>
</dbReference>
<reference evidence="2 3" key="1">
    <citation type="journal article" date="2007" name="Nature">
        <title>Evolution of genes and genomes on the Drosophila phylogeny.</title>
        <authorList>
            <consortium name="Drosophila 12 Genomes Consortium"/>
            <person name="Clark A.G."/>
            <person name="Eisen M.B."/>
            <person name="Smith D.R."/>
            <person name="Bergman C.M."/>
            <person name="Oliver B."/>
            <person name="Markow T.A."/>
            <person name="Kaufman T.C."/>
            <person name="Kellis M."/>
            <person name="Gelbart W."/>
            <person name="Iyer V.N."/>
            <person name="Pollard D.A."/>
            <person name="Sackton T.B."/>
            <person name="Larracuente A.M."/>
            <person name="Singh N.D."/>
            <person name="Abad J.P."/>
            <person name="Abt D.N."/>
            <person name="Adryan B."/>
            <person name="Aguade M."/>
            <person name="Akashi H."/>
            <person name="Anderson W.W."/>
            <person name="Aquadro C.F."/>
            <person name="Ardell D.H."/>
            <person name="Arguello R."/>
            <person name="Artieri C.G."/>
            <person name="Barbash D.A."/>
            <person name="Barker D."/>
            <person name="Barsanti P."/>
            <person name="Batterham P."/>
            <person name="Batzoglou S."/>
            <person name="Begun D."/>
            <person name="Bhutkar A."/>
            <person name="Blanco E."/>
            <person name="Bosak S.A."/>
            <person name="Bradley R.K."/>
            <person name="Brand A.D."/>
            <person name="Brent M.R."/>
            <person name="Brooks A.N."/>
            <person name="Brown R.H."/>
            <person name="Butlin R.K."/>
            <person name="Caggese C."/>
            <person name="Calvi B.R."/>
            <person name="Bernardo de Carvalho A."/>
            <person name="Caspi A."/>
            <person name="Castrezana S."/>
            <person name="Celniker S.E."/>
            <person name="Chang J.L."/>
            <person name="Chapple C."/>
            <person name="Chatterji S."/>
            <person name="Chinwalla A."/>
            <person name="Civetta A."/>
            <person name="Clifton S.W."/>
            <person name="Comeron J.M."/>
            <person name="Costello J.C."/>
            <person name="Coyne J.A."/>
            <person name="Daub J."/>
            <person name="David R.G."/>
            <person name="Delcher A.L."/>
            <person name="Delehaunty K."/>
            <person name="Do C.B."/>
            <person name="Ebling H."/>
            <person name="Edwards K."/>
            <person name="Eickbush T."/>
            <person name="Evans J.D."/>
            <person name="Filipski A."/>
            <person name="Findeiss S."/>
            <person name="Freyhult E."/>
            <person name="Fulton L."/>
            <person name="Fulton R."/>
            <person name="Garcia A.C."/>
            <person name="Gardiner A."/>
            <person name="Garfield D.A."/>
            <person name="Garvin B.E."/>
            <person name="Gibson G."/>
            <person name="Gilbert D."/>
            <person name="Gnerre S."/>
            <person name="Godfrey J."/>
            <person name="Good R."/>
            <person name="Gotea V."/>
            <person name="Gravely B."/>
            <person name="Greenberg A.J."/>
            <person name="Griffiths-Jones S."/>
            <person name="Gross S."/>
            <person name="Guigo R."/>
            <person name="Gustafson E.A."/>
            <person name="Haerty W."/>
            <person name="Hahn M.W."/>
            <person name="Halligan D.L."/>
            <person name="Halpern A.L."/>
            <person name="Halter G.M."/>
            <person name="Han M.V."/>
            <person name="Heger A."/>
            <person name="Hillier L."/>
            <person name="Hinrichs A.S."/>
            <person name="Holmes I."/>
            <person name="Hoskins R.A."/>
            <person name="Hubisz M.J."/>
            <person name="Hultmark D."/>
            <person name="Huntley M.A."/>
            <person name="Jaffe D.B."/>
            <person name="Jagadeeshan S."/>
            <person name="Jeck W.R."/>
            <person name="Johnson J."/>
            <person name="Jones C.D."/>
            <person name="Jordan W.C."/>
            <person name="Karpen G.H."/>
            <person name="Kataoka E."/>
            <person name="Keightley P.D."/>
            <person name="Kheradpour P."/>
            <person name="Kirkness E.F."/>
            <person name="Koerich L.B."/>
            <person name="Kristiansen K."/>
            <person name="Kudrna D."/>
            <person name="Kulathinal R.J."/>
            <person name="Kumar S."/>
            <person name="Kwok R."/>
            <person name="Lander E."/>
            <person name="Langley C.H."/>
            <person name="Lapoint R."/>
            <person name="Lazzaro B.P."/>
            <person name="Lee S.J."/>
            <person name="Levesque L."/>
            <person name="Li R."/>
            <person name="Lin C.F."/>
            <person name="Lin M.F."/>
            <person name="Lindblad-Toh K."/>
            <person name="Llopart A."/>
            <person name="Long M."/>
            <person name="Low L."/>
            <person name="Lozovsky E."/>
            <person name="Lu J."/>
            <person name="Luo M."/>
            <person name="Machado C.A."/>
            <person name="Makalowski W."/>
            <person name="Marzo M."/>
            <person name="Matsuda M."/>
            <person name="Matzkin L."/>
            <person name="McAllister B."/>
            <person name="McBride C.S."/>
            <person name="McKernan B."/>
            <person name="McKernan K."/>
            <person name="Mendez-Lago M."/>
            <person name="Minx P."/>
            <person name="Mollenhauer M.U."/>
            <person name="Montooth K."/>
            <person name="Mount S.M."/>
            <person name="Mu X."/>
            <person name="Myers E."/>
            <person name="Negre B."/>
            <person name="Newfeld S."/>
            <person name="Nielsen R."/>
            <person name="Noor M.A."/>
            <person name="O'Grady P."/>
            <person name="Pachter L."/>
            <person name="Papaceit M."/>
            <person name="Parisi M.J."/>
            <person name="Parisi M."/>
            <person name="Parts L."/>
            <person name="Pedersen J.S."/>
            <person name="Pesole G."/>
            <person name="Phillippy A.M."/>
            <person name="Ponting C.P."/>
            <person name="Pop M."/>
            <person name="Porcelli D."/>
            <person name="Powell J.R."/>
            <person name="Prohaska S."/>
            <person name="Pruitt K."/>
            <person name="Puig M."/>
            <person name="Quesneville H."/>
            <person name="Ram K.R."/>
            <person name="Rand D."/>
            <person name="Rasmussen M.D."/>
            <person name="Reed L.K."/>
            <person name="Reenan R."/>
            <person name="Reily A."/>
            <person name="Remington K.A."/>
            <person name="Rieger T.T."/>
            <person name="Ritchie M.G."/>
            <person name="Robin C."/>
            <person name="Rogers Y.H."/>
            <person name="Rohde C."/>
            <person name="Rozas J."/>
            <person name="Rubenfield M.J."/>
            <person name="Ruiz A."/>
            <person name="Russo S."/>
            <person name="Salzberg S.L."/>
            <person name="Sanchez-Gracia A."/>
            <person name="Saranga D.J."/>
            <person name="Sato H."/>
            <person name="Schaeffer S.W."/>
            <person name="Schatz M.C."/>
            <person name="Schlenke T."/>
            <person name="Schwartz R."/>
            <person name="Segarra C."/>
            <person name="Singh R.S."/>
            <person name="Sirot L."/>
            <person name="Sirota M."/>
            <person name="Sisneros N.B."/>
            <person name="Smith C.D."/>
            <person name="Smith T.F."/>
            <person name="Spieth J."/>
            <person name="Stage D.E."/>
            <person name="Stark A."/>
            <person name="Stephan W."/>
            <person name="Strausberg R.L."/>
            <person name="Strempel S."/>
            <person name="Sturgill D."/>
            <person name="Sutton G."/>
            <person name="Sutton G.G."/>
            <person name="Tao W."/>
            <person name="Teichmann S."/>
            <person name="Tobari Y.N."/>
            <person name="Tomimura Y."/>
            <person name="Tsolas J.M."/>
            <person name="Valente V.L."/>
            <person name="Venter E."/>
            <person name="Venter J.C."/>
            <person name="Vicario S."/>
            <person name="Vieira F.G."/>
            <person name="Vilella A.J."/>
            <person name="Villasante A."/>
            <person name="Walenz B."/>
            <person name="Wang J."/>
            <person name="Wasserman M."/>
            <person name="Watts T."/>
            <person name="Wilson D."/>
            <person name="Wilson R.K."/>
            <person name="Wing R.A."/>
            <person name="Wolfner M.F."/>
            <person name="Wong A."/>
            <person name="Wong G.K."/>
            <person name="Wu C.I."/>
            <person name="Wu G."/>
            <person name="Yamamoto D."/>
            <person name="Yang H.P."/>
            <person name="Yang S.P."/>
            <person name="Yorke J.A."/>
            <person name="Yoshida K."/>
            <person name="Zdobnov E."/>
            <person name="Zhang P."/>
            <person name="Zhang Y."/>
            <person name="Zimin A.V."/>
            <person name="Baldwin J."/>
            <person name="Abdouelleil A."/>
            <person name="Abdulkadir J."/>
            <person name="Abebe A."/>
            <person name="Abera B."/>
            <person name="Abreu J."/>
            <person name="Acer S.C."/>
            <person name="Aftuck L."/>
            <person name="Alexander A."/>
            <person name="An P."/>
            <person name="Anderson E."/>
            <person name="Anderson S."/>
            <person name="Arachi H."/>
            <person name="Azer M."/>
            <person name="Bachantsang P."/>
            <person name="Barry A."/>
            <person name="Bayul T."/>
            <person name="Berlin A."/>
            <person name="Bessette D."/>
            <person name="Bloom T."/>
            <person name="Blye J."/>
            <person name="Boguslavskiy L."/>
            <person name="Bonnet C."/>
            <person name="Boukhgalter B."/>
            <person name="Bourzgui I."/>
            <person name="Brown A."/>
            <person name="Cahill P."/>
            <person name="Channer S."/>
            <person name="Cheshatsang Y."/>
            <person name="Chuda L."/>
            <person name="Citroen M."/>
            <person name="Collymore A."/>
            <person name="Cooke P."/>
            <person name="Costello M."/>
            <person name="D'Aco K."/>
            <person name="Daza R."/>
            <person name="De Haan G."/>
            <person name="DeGray S."/>
            <person name="DeMaso C."/>
            <person name="Dhargay N."/>
            <person name="Dooley K."/>
            <person name="Dooley E."/>
            <person name="Doricent M."/>
            <person name="Dorje P."/>
            <person name="Dorjee K."/>
            <person name="Dupes A."/>
            <person name="Elong R."/>
            <person name="Falk J."/>
            <person name="Farina A."/>
            <person name="Faro S."/>
            <person name="Ferguson D."/>
            <person name="Fisher S."/>
            <person name="Foley C.D."/>
            <person name="Franke A."/>
            <person name="Friedrich D."/>
            <person name="Gadbois L."/>
            <person name="Gearin G."/>
            <person name="Gearin C.R."/>
            <person name="Giannoukos G."/>
            <person name="Goode T."/>
            <person name="Graham J."/>
            <person name="Grandbois E."/>
            <person name="Grewal S."/>
            <person name="Gyaltsen K."/>
            <person name="Hafez N."/>
            <person name="Hagos B."/>
            <person name="Hall J."/>
            <person name="Henson C."/>
            <person name="Hollinger A."/>
            <person name="Honan T."/>
            <person name="Huard M.D."/>
            <person name="Hughes L."/>
            <person name="Hurhula B."/>
            <person name="Husby M.E."/>
            <person name="Kamat A."/>
            <person name="Kanga B."/>
            <person name="Kashin S."/>
            <person name="Khazanovich D."/>
            <person name="Kisner P."/>
            <person name="Lance K."/>
            <person name="Lara M."/>
            <person name="Lee W."/>
            <person name="Lennon N."/>
            <person name="Letendre F."/>
            <person name="LeVine R."/>
            <person name="Lipovsky A."/>
            <person name="Liu X."/>
            <person name="Liu J."/>
            <person name="Liu S."/>
            <person name="Lokyitsang T."/>
            <person name="Lokyitsang Y."/>
            <person name="Lubonja R."/>
            <person name="Lui A."/>
            <person name="MacDonald P."/>
            <person name="Magnisalis V."/>
            <person name="Maru K."/>
            <person name="Matthews C."/>
            <person name="McCusker W."/>
            <person name="McDonough S."/>
            <person name="Mehta T."/>
            <person name="Meldrim J."/>
            <person name="Meneus L."/>
            <person name="Mihai O."/>
            <person name="Mihalev A."/>
            <person name="Mihova T."/>
            <person name="Mittelman R."/>
            <person name="Mlenga V."/>
            <person name="Montmayeur A."/>
            <person name="Mulrain L."/>
            <person name="Navidi A."/>
            <person name="Naylor J."/>
            <person name="Negash T."/>
            <person name="Nguyen T."/>
            <person name="Nguyen N."/>
            <person name="Nicol R."/>
            <person name="Norbu C."/>
            <person name="Norbu N."/>
            <person name="Novod N."/>
            <person name="O'Neill B."/>
            <person name="Osman S."/>
            <person name="Markiewicz E."/>
            <person name="Oyono O.L."/>
            <person name="Patti C."/>
            <person name="Phunkhang P."/>
            <person name="Pierre F."/>
            <person name="Priest M."/>
            <person name="Raghuraman S."/>
            <person name="Rege F."/>
            <person name="Reyes R."/>
            <person name="Rise C."/>
            <person name="Rogov P."/>
            <person name="Ross K."/>
            <person name="Ryan E."/>
            <person name="Settipalli S."/>
            <person name="Shea T."/>
            <person name="Sherpa N."/>
            <person name="Shi L."/>
            <person name="Shih D."/>
            <person name="Sparrow T."/>
            <person name="Spaulding J."/>
            <person name="Stalker J."/>
            <person name="Stange-Thomann N."/>
            <person name="Stavropoulos S."/>
            <person name="Stone C."/>
            <person name="Strader C."/>
            <person name="Tesfaye S."/>
            <person name="Thomson T."/>
            <person name="Thoulutsang Y."/>
            <person name="Thoulutsang D."/>
            <person name="Topham K."/>
            <person name="Topping I."/>
            <person name="Tsamla T."/>
            <person name="Vassiliev H."/>
            <person name="Vo A."/>
            <person name="Wangchuk T."/>
            <person name="Wangdi T."/>
            <person name="Weiand M."/>
            <person name="Wilkinson J."/>
            <person name="Wilson A."/>
            <person name="Yadav S."/>
            <person name="Young G."/>
            <person name="Yu Q."/>
            <person name="Zembek L."/>
            <person name="Zhong D."/>
            <person name="Zimmer A."/>
            <person name="Zwirko Z."/>
            <person name="Jaffe D.B."/>
            <person name="Alvarez P."/>
            <person name="Brockman W."/>
            <person name="Butler J."/>
            <person name="Chin C."/>
            <person name="Gnerre S."/>
            <person name="Grabherr M."/>
            <person name="Kleber M."/>
            <person name="Mauceli E."/>
            <person name="MacCallum I."/>
        </authorList>
    </citation>
    <scope>NUCLEOTIDE SEQUENCE [LARGE SCALE GENOMIC DNA]</scope>
    <source>
        <strain evidence="3">Tucson 15287-2541.00</strain>
    </source>
</reference>
<proteinExistence type="predicted"/>
<accession>B4J0Z9</accession>
<dbReference type="AlphaFoldDB" id="B4J0Z9"/>
<dbReference type="PhylomeDB" id="B4J0Z9"/>
<feature type="region of interest" description="Disordered" evidence="1">
    <location>
        <begin position="1"/>
        <end position="35"/>
    </location>
</feature>
<evidence type="ECO:0000256" key="1">
    <source>
        <dbReference type="SAM" id="MobiDB-lite"/>
    </source>
</evidence>
<feature type="compositionally biased region" description="Gly residues" evidence="1">
    <location>
        <begin position="90"/>
        <end position="101"/>
    </location>
</feature>
<organism evidence="3">
    <name type="scientific">Drosophila grimshawi</name>
    <name type="common">Hawaiian fruit fly</name>
    <name type="synonym">Idiomyia grimshawi</name>
    <dbReference type="NCBI Taxonomy" id="7222"/>
    <lineage>
        <taxon>Eukaryota</taxon>
        <taxon>Metazoa</taxon>
        <taxon>Ecdysozoa</taxon>
        <taxon>Arthropoda</taxon>
        <taxon>Hexapoda</taxon>
        <taxon>Insecta</taxon>
        <taxon>Pterygota</taxon>
        <taxon>Neoptera</taxon>
        <taxon>Endopterygota</taxon>
        <taxon>Diptera</taxon>
        <taxon>Brachycera</taxon>
        <taxon>Muscomorpha</taxon>
        <taxon>Ephydroidea</taxon>
        <taxon>Drosophilidae</taxon>
        <taxon>Drosophila</taxon>
        <taxon>Hawaiian Drosophila</taxon>
    </lineage>
</organism>
<feature type="region of interest" description="Disordered" evidence="1">
    <location>
        <begin position="88"/>
        <end position="136"/>
    </location>
</feature>
<evidence type="ECO:0000313" key="3">
    <source>
        <dbReference type="Proteomes" id="UP000001070"/>
    </source>
</evidence>
<feature type="compositionally biased region" description="Polar residues" evidence="1">
    <location>
        <begin position="1"/>
        <end position="19"/>
    </location>
</feature>
<feature type="compositionally biased region" description="Low complexity" evidence="1">
    <location>
        <begin position="25"/>
        <end position="35"/>
    </location>
</feature>
<sequence>MNSPQLVNTSAQAHHSSSNRGRKLTTAATAETTATTAPATTAAAIRLKQINLRLHQQGDSVTLPHAQTSNIYRHSPSQLPPAPLLKRHTSGGGNLNGGGGNSYIPKSASPLESHKLPNVTPTGSSTTPSIYNGAGGSSSGCSSASSSFLGVRKPSLTLNSSDIRNNNDLFAFAKDMSPALELSDHSHSPLFTDISASCSPANSNGSPTHHHQLGRLFSLSPSSMRSYGNALPKGQLNFNLSAQL</sequence>